<evidence type="ECO:0000256" key="1">
    <source>
        <dbReference type="SAM" id="MobiDB-lite"/>
    </source>
</evidence>
<organism evidence="2 3">
    <name type="scientific">Limulus polyphemus</name>
    <name type="common">Atlantic horseshoe crab</name>
    <dbReference type="NCBI Taxonomy" id="6850"/>
    <lineage>
        <taxon>Eukaryota</taxon>
        <taxon>Metazoa</taxon>
        <taxon>Ecdysozoa</taxon>
        <taxon>Arthropoda</taxon>
        <taxon>Chelicerata</taxon>
        <taxon>Merostomata</taxon>
        <taxon>Xiphosura</taxon>
        <taxon>Limulidae</taxon>
        <taxon>Limulus</taxon>
    </lineage>
</organism>
<dbReference type="Proteomes" id="UP000694941">
    <property type="component" value="Unplaced"/>
</dbReference>
<evidence type="ECO:0000313" key="3">
    <source>
        <dbReference type="RefSeq" id="XP_022253810.1"/>
    </source>
</evidence>
<keyword evidence="2" id="KW-1185">Reference proteome</keyword>
<protein>
    <submittedName>
        <fullName evidence="3">Uncharacterized protein LOC111088326 isoform X1</fullName>
    </submittedName>
</protein>
<sequence>MTLLRLSEPERRAIHPVLSGELCQQCGYCISDKATSHEPIEKICDIICQAEHLERCYILVKSIHHQRAGSATRRKPINFFSSIFRKKTKEPEIGITDASDETVELSDSDMIFEKRASLPENLTEEESRNSRPLTPPILVIPQPSTTSDQEKTLAEDMVALQLSHQDNPIIQKHPDHLLTRSDENKVSNISPTLSQPDQEILINGENANPSSDNLDSHSFRSPASYFDCSSAHLTYPEPNKSVLNMYDQSVTFHKRSRRELVPLTKPEKSLSYSPPLESLKKKGNTISGALKPLMSKSGIGVLDTRMKEILESQKQKLCLTGHVATTNKDHNRKTPLISQRNLPQTSQQAKWTSIRGTRPMSDYSNSSSLYTLKSFTSLNRLTVAQGETLRPLK</sequence>
<evidence type="ECO:0000313" key="2">
    <source>
        <dbReference type="Proteomes" id="UP000694941"/>
    </source>
</evidence>
<accession>A0ABM1TD54</accession>
<reference evidence="3" key="1">
    <citation type="submission" date="2025-08" db="UniProtKB">
        <authorList>
            <consortium name="RefSeq"/>
        </authorList>
    </citation>
    <scope>IDENTIFICATION</scope>
    <source>
        <tissue evidence="3">Muscle</tissue>
    </source>
</reference>
<dbReference type="GeneID" id="111088326"/>
<gene>
    <name evidence="3" type="primary">LOC111088326</name>
</gene>
<dbReference type="RefSeq" id="XP_022253810.1">
    <property type="nucleotide sequence ID" value="XM_022398102.1"/>
</dbReference>
<proteinExistence type="predicted"/>
<feature type="region of interest" description="Disordered" evidence="1">
    <location>
        <begin position="118"/>
        <end position="145"/>
    </location>
</feature>
<name>A0ABM1TD54_LIMPO</name>